<dbReference type="InterPro" id="IPR050452">
    <property type="entry name" value="Metacaspase"/>
</dbReference>
<feature type="domain" description="Peptidase C14 caspase" evidence="3">
    <location>
        <begin position="130"/>
        <end position="393"/>
    </location>
</feature>
<dbReference type="Proteomes" id="UP000807469">
    <property type="component" value="Unassembled WGS sequence"/>
</dbReference>
<evidence type="ECO:0000256" key="1">
    <source>
        <dbReference type="ARBA" id="ARBA00009005"/>
    </source>
</evidence>
<evidence type="ECO:0000313" key="5">
    <source>
        <dbReference type="Proteomes" id="UP000807469"/>
    </source>
</evidence>
<gene>
    <name evidence="4" type="ORF">BDN70DRAFT_930793</name>
</gene>
<reference evidence="4" key="1">
    <citation type="submission" date="2020-11" db="EMBL/GenBank/DDBJ databases">
        <authorList>
            <consortium name="DOE Joint Genome Institute"/>
            <person name="Ahrendt S."/>
            <person name="Riley R."/>
            <person name="Andreopoulos W."/>
            <person name="Labutti K."/>
            <person name="Pangilinan J."/>
            <person name="Ruiz-Duenas F.J."/>
            <person name="Barrasa J.M."/>
            <person name="Sanchez-Garcia M."/>
            <person name="Camarero S."/>
            <person name="Miyauchi S."/>
            <person name="Serrano A."/>
            <person name="Linde D."/>
            <person name="Babiker R."/>
            <person name="Drula E."/>
            <person name="Ayuso-Fernandez I."/>
            <person name="Pacheco R."/>
            <person name="Padilla G."/>
            <person name="Ferreira P."/>
            <person name="Barriuso J."/>
            <person name="Kellner H."/>
            <person name="Castanera R."/>
            <person name="Alfaro M."/>
            <person name="Ramirez L."/>
            <person name="Pisabarro A.G."/>
            <person name="Kuo A."/>
            <person name="Tritt A."/>
            <person name="Lipzen A."/>
            <person name="He G."/>
            <person name="Yan M."/>
            <person name="Ng V."/>
            <person name="Cullen D."/>
            <person name="Martin F."/>
            <person name="Rosso M.-N."/>
            <person name="Henrissat B."/>
            <person name="Hibbett D."/>
            <person name="Martinez A.T."/>
            <person name="Grigoriev I.V."/>
        </authorList>
    </citation>
    <scope>NUCLEOTIDE SEQUENCE</scope>
    <source>
        <strain evidence="4">CIRM-BRFM 674</strain>
    </source>
</reference>
<sequence length="482" mass="55117">MFDQRLITRLSRLFKHPLRIPSALRLFFRRIFFFIPSFTPFRSLFTTYRATPPARPPTINRSKKKALLIGICGSRKAPKKQPTEDKEESVEFQSRHRLSLTSKFSYFADVYGYASDNIIILLDDEHPDHIQPSRVNILNAIDDLVRDAKPGDRFCFHFAGHAGQTPTNDPGEEDGMDEFIVASDGKKILDDILHRRLVKPLPPNSFLTAVMDSCHSCSLLDLKHHRCNRVFVPWISKGKRRTKTLWYETVRKQAMWMSAHLRNTIMGTAHLPSIGSLVGSELANHAPKPPSPLSILTDTTSAREDNKFVESPIREFASPKDRFCDGFKCRQSCSMDEAILSADVVCLSSSQDSQKTWEDAKGVSMSQILIELLRKDPNRTLAQVMKHITFTIHDSYVTLHTEAREHRKRKASYLAKKAKEDNFNSTILPMHHVDGRPTVSFEKPPVRRPAKKKKSLSLEMTNFQDPELSSLFPLDMARKWTM</sequence>
<dbReference type="Pfam" id="PF00656">
    <property type="entry name" value="Peptidase_C14"/>
    <property type="match status" value="1"/>
</dbReference>
<proteinExistence type="inferred from homology"/>
<dbReference type="GO" id="GO:0006508">
    <property type="term" value="P:proteolysis"/>
    <property type="evidence" value="ECO:0007669"/>
    <property type="project" value="InterPro"/>
</dbReference>
<organism evidence="4 5">
    <name type="scientific">Pholiota conissans</name>
    <dbReference type="NCBI Taxonomy" id="109636"/>
    <lineage>
        <taxon>Eukaryota</taxon>
        <taxon>Fungi</taxon>
        <taxon>Dikarya</taxon>
        <taxon>Basidiomycota</taxon>
        <taxon>Agaricomycotina</taxon>
        <taxon>Agaricomycetes</taxon>
        <taxon>Agaricomycetidae</taxon>
        <taxon>Agaricales</taxon>
        <taxon>Agaricineae</taxon>
        <taxon>Strophariaceae</taxon>
        <taxon>Pholiota</taxon>
    </lineage>
</organism>
<feature type="region of interest" description="Disordered" evidence="2">
    <location>
        <begin position="434"/>
        <end position="454"/>
    </location>
</feature>
<dbReference type="EMBL" id="MU155177">
    <property type="protein sequence ID" value="KAF9481556.1"/>
    <property type="molecule type" value="Genomic_DNA"/>
</dbReference>
<accession>A0A9P5Z666</accession>
<dbReference type="Gene3D" id="3.40.50.12660">
    <property type="match status" value="1"/>
</dbReference>
<dbReference type="PANTHER" id="PTHR48104">
    <property type="entry name" value="METACASPASE-4"/>
    <property type="match status" value="1"/>
</dbReference>
<name>A0A9P5Z666_9AGAR</name>
<dbReference type="PANTHER" id="PTHR48104:SF30">
    <property type="entry name" value="METACASPASE-1"/>
    <property type="match status" value="1"/>
</dbReference>
<evidence type="ECO:0000256" key="2">
    <source>
        <dbReference type="SAM" id="MobiDB-lite"/>
    </source>
</evidence>
<dbReference type="InterPro" id="IPR011600">
    <property type="entry name" value="Pept_C14_caspase"/>
</dbReference>
<dbReference type="OrthoDB" id="3223806at2759"/>
<protein>
    <recommendedName>
        <fullName evidence="3">Peptidase C14 caspase domain-containing protein</fullName>
    </recommendedName>
</protein>
<dbReference type="GO" id="GO:0004197">
    <property type="term" value="F:cysteine-type endopeptidase activity"/>
    <property type="evidence" value="ECO:0007669"/>
    <property type="project" value="InterPro"/>
</dbReference>
<keyword evidence="5" id="KW-1185">Reference proteome</keyword>
<evidence type="ECO:0000259" key="3">
    <source>
        <dbReference type="Pfam" id="PF00656"/>
    </source>
</evidence>
<dbReference type="GO" id="GO:0005737">
    <property type="term" value="C:cytoplasm"/>
    <property type="evidence" value="ECO:0007669"/>
    <property type="project" value="TreeGrafter"/>
</dbReference>
<evidence type="ECO:0000313" key="4">
    <source>
        <dbReference type="EMBL" id="KAF9481556.1"/>
    </source>
</evidence>
<comment type="similarity">
    <text evidence="1">Belongs to the peptidase C14B family.</text>
</comment>
<comment type="caution">
    <text evidence="4">The sequence shown here is derived from an EMBL/GenBank/DDBJ whole genome shotgun (WGS) entry which is preliminary data.</text>
</comment>
<dbReference type="AlphaFoldDB" id="A0A9P5Z666"/>